<evidence type="ECO:0000313" key="12">
    <source>
        <dbReference type="Proteomes" id="UP000029999"/>
    </source>
</evidence>
<name>A0A0A0BFY2_9GAMM</name>
<evidence type="ECO:0000256" key="4">
    <source>
        <dbReference type="ARBA" id="ARBA00023136"/>
    </source>
</evidence>
<evidence type="ECO:0000259" key="9">
    <source>
        <dbReference type="PROSITE" id="PS50111"/>
    </source>
</evidence>
<sequence length="625" mass="68829">MLKDLTIKKKLFILSVLVASALLILFAIQLYSVKKVGQLEKISFQSYQAEADMLMLRRHEKDFLARNDLKYQVRFNEHLQLMLANLFELSDKLESTNADQYQLSQQIIDIINEYGTAFNELVELQQQIGLDHETGLNGSLRQSVHKVEEILEAESSDTLLKDMLTLRRNEKDFMLRLDAKYIDKFNTNIQHFRQDLNASFISSNQQTAIRQALANYEKDFLALTHGVANKGFSANEGKLGEMRDIIHRSETTLTDLQTAIREDIPQQVQRIQVFSGVLSLILSIVIVSFIVLLGRGINRSISALYETMIDANKSKDLTARATIDSDDEIGQMAQAYNDMTASFQKLINEVITSAHTVSSAAEELSIITSQTSQGVMNQQTSTEQVATAMNEMTATVQEVAKNAANAALTSQEADKETEHGKQVVSLSVSGIKELAAMVKTNAAAISDLQIESDNIGTVLTVIQGIAEQTNLLALNAAIEAARAGESGRGFAVVADEVRTLAQKSQQSTEEIKTIIDRLQSGANKCVEGMLQGQDMATESVSQAESAGHSLAIITERVMAIRDMNTHIATAAEEQSAVAEDVNRNISQIALIADENATSTSQTTETSQSLTELANDLQRLVNQFKV</sequence>
<dbReference type="GO" id="GO:0006935">
    <property type="term" value="P:chemotaxis"/>
    <property type="evidence" value="ECO:0007669"/>
    <property type="project" value="UniProtKB-ARBA"/>
</dbReference>
<evidence type="ECO:0000256" key="7">
    <source>
        <dbReference type="PROSITE-ProRule" id="PRU00284"/>
    </source>
</evidence>
<dbReference type="SMART" id="SM00283">
    <property type="entry name" value="MA"/>
    <property type="match status" value="1"/>
</dbReference>
<dbReference type="RefSeq" id="WP_036312717.1">
    <property type="nucleotide sequence ID" value="NZ_JRQD01000002.1"/>
</dbReference>
<keyword evidence="5 7" id="KW-0807">Transducer</keyword>
<dbReference type="SMART" id="SM00304">
    <property type="entry name" value="HAMP"/>
    <property type="match status" value="1"/>
</dbReference>
<dbReference type="EMBL" id="JRQD01000002">
    <property type="protein sequence ID" value="KGM07448.1"/>
    <property type="molecule type" value="Genomic_DNA"/>
</dbReference>
<comment type="subcellular location">
    <subcellularLocation>
        <location evidence="1">Membrane</location>
        <topology evidence="1">Multi-pass membrane protein</topology>
    </subcellularLocation>
</comment>
<evidence type="ECO:0000256" key="2">
    <source>
        <dbReference type="ARBA" id="ARBA00022692"/>
    </source>
</evidence>
<keyword evidence="2 8" id="KW-0812">Transmembrane</keyword>
<evidence type="ECO:0000256" key="5">
    <source>
        <dbReference type="ARBA" id="ARBA00023224"/>
    </source>
</evidence>
<reference evidence="11 12" key="1">
    <citation type="submission" date="2014-09" db="EMBL/GenBank/DDBJ databases">
        <authorList>
            <person name="Grob C."/>
            <person name="Taubert M."/>
            <person name="Howat A.M."/>
            <person name="Burns O.J."/>
            <person name="Dixon J.L."/>
            <person name="Chen Y."/>
            <person name="Murrell J.C."/>
        </authorList>
    </citation>
    <scope>NUCLEOTIDE SEQUENCE [LARGE SCALE GENOMIC DNA]</scope>
    <source>
        <strain evidence="11">L4</strain>
    </source>
</reference>
<feature type="domain" description="Methyl-accepting transducer" evidence="9">
    <location>
        <begin position="353"/>
        <end position="589"/>
    </location>
</feature>
<evidence type="ECO:0000313" key="11">
    <source>
        <dbReference type="EMBL" id="KGM07448.1"/>
    </source>
</evidence>
<dbReference type="PROSITE" id="PS50885">
    <property type="entry name" value="HAMP"/>
    <property type="match status" value="1"/>
</dbReference>
<dbReference type="CDD" id="cd06225">
    <property type="entry name" value="HAMP"/>
    <property type="match status" value="1"/>
</dbReference>
<evidence type="ECO:0000256" key="3">
    <source>
        <dbReference type="ARBA" id="ARBA00022989"/>
    </source>
</evidence>
<evidence type="ECO:0000256" key="1">
    <source>
        <dbReference type="ARBA" id="ARBA00004141"/>
    </source>
</evidence>
<organism evidence="11 12">
    <name type="scientific">Methylophaga thiooxydans</name>
    <dbReference type="NCBI Taxonomy" id="392484"/>
    <lineage>
        <taxon>Bacteria</taxon>
        <taxon>Pseudomonadati</taxon>
        <taxon>Pseudomonadota</taxon>
        <taxon>Gammaproteobacteria</taxon>
        <taxon>Thiotrichales</taxon>
        <taxon>Piscirickettsiaceae</taxon>
        <taxon>Methylophaga</taxon>
    </lineage>
</organism>
<dbReference type="Proteomes" id="UP000029999">
    <property type="component" value="Unassembled WGS sequence"/>
</dbReference>
<keyword evidence="4 8" id="KW-0472">Membrane</keyword>
<dbReference type="FunFam" id="1.10.287.950:FF:000001">
    <property type="entry name" value="Methyl-accepting chemotaxis sensory transducer"/>
    <property type="match status" value="1"/>
</dbReference>
<protein>
    <submittedName>
        <fullName evidence="11">Methyl-accepting chemotaxis protein</fullName>
    </submittedName>
</protein>
<dbReference type="SUPFAM" id="SSF58104">
    <property type="entry name" value="Methyl-accepting chemotaxis protein (MCP) signaling domain"/>
    <property type="match status" value="1"/>
</dbReference>
<dbReference type="GO" id="GO:0007165">
    <property type="term" value="P:signal transduction"/>
    <property type="evidence" value="ECO:0007669"/>
    <property type="project" value="UniProtKB-KW"/>
</dbReference>
<dbReference type="STRING" id="392484.LP43_1059"/>
<feature type="transmembrane region" description="Helical" evidence="8">
    <location>
        <begin position="273"/>
        <end position="293"/>
    </location>
</feature>
<dbReference type="Pfam" id="PF00672">
    <property type="entry name" value="HAMP"/>
    <property type="match status" value="1"/>
</dbReference>
<dbReference type="InterPro" id="IPR004089">
    <property type="entry name" value="MCPsignal_dom"/>
</dbReference>
<evidence type="ECO:0000256" key="8">
    <source>
        <dbReference type="SAM" id="Phobius"/>
    </source>
</evidence>
<dbReference type="SMART" id="SM01358">
    <property type="entry name" value="HBM"/>
    <property type="match status" value="1"/>
</dbReference>
<dbReference type="InterPro" id="IPR032255">
    <property type="entry name" value="HBM"/>
</dbReference>
<dbReference type="PANTHER" id="PTHR32089:SF119">
    <property type="entry name" value="METHYL-ACCEPTING CHEMOTAXIS PROTEIN CTPL"/>
    <property type="match status" value="1"/>
</dbReference>
<feature type="transmembrane region" description="Helical" evidence="8">
    <location>
        <begin position="12"/>
        <end position="31"/>
    </location>
</feature>
<evidence type="ECO:0000259" key="10">
    <source>
        <dbReference type="PROSITE" id="PS50885"/>
    </source>
</evidence>
<dbReference type="CDD" id="cd11386">
    <property type="entry name" value="MCP_signal"/>
    <property type="match status" value="1"/>
</dbReference>
<dbReference type="AlphaFoldDB" id="A0A0A0BFY2"/>
<dbReference type="GO" id="GO:0016020">
    <property type="term" value="C:membrane"/>
    <property type="evidence" value="ECO:0007669"/>
    <property type="project" value="UniProtKB-SubCell"/>
</dbReference>
<comment type="similarity">
    <text evidence="6">Belongs to the methyl-accepting chemotaxis (MCP) protein family.</text>
</comment>
<proteinExistence type="inferred from homology"/>
<dbReference type="Gene3D" id="1.10.287.950">
    <property type="entry name" value="Methyl-accepting chemotaxis protein"/>
    <property type="match status" value="1"/>
</dbReference>
<dbReference type="Pfam" id="PF00015">
    <property type="entry name" value="MCPsignal"/>
    <property type="match status" value="1"/>
</dbReference>
<keyword evidence="3 8" id="KW-1133">Transmembrane helix</keyword>
<dbReference type="PROSITE" id="PS50111">
    <property type="entry name" value="CHEMOTAXIS_TRANSDUC_2"/>
    <property type="match status" value="1"/>
</dbReference>
<gene>
    <name evidence="11" type="ORF">LP43_1059</name>
</gene>
<feature type="domain" description="HAMP" evidence="10">
    <location>
        <begin position="295"/>
        <end position="348"/>
    </location>
</feature>
<comment type="caution">
    <text evidence="11">The sequence shown here is derived from an EMBL/GenBank/DDBJ whole genome shotgun (WGS) entry which is preliminary data.</text>
</comment>
<evidence type="ECO:0000256" key="6">
    <source>
        <dbReference type="ARBA" id="ARBA00029447"/>
    </source>
</evidence>
<dbReference type="PANTHER" id="PTHR32089">
    <property type="entry name" value="METHYL-ACCEPTING CHEMOTAXIS PROTEIN MCPB"/>
    <property type="match status" value="1"/>
</dbReference>
<dbReference type="InterPro" id="IPR003660">
    <property type="entry name" value="HAMP_dom"/>
</dbReference>
<accession>A0A0A0BFY2</accession>